<dbReference type="PANTHER" id="PTHR22935">
    <property type="entry name" value="PENICILLIN-BINDING PROTEIN"/>
    <property type="match status" value="1"/>
</dbReference>
<dbReference type="InterPro" id="IPR051478">
    <property type="entry name" value="Beta-lactamase-like_AB/R"/>
</dbReference>
<dbReference type="AlphaFoldDB" id="A0A179F2Q7"/>
<dbReference type="Pfam" id="PF26335">
    <property type="entry name" value="ARB_00930_C"/>
    <property type="match status" value="1"/>
</dbReference>
<feature type="chain" id="PRO_5008101236" evidence="2">
    <location>
        <begin position="18"/>
        <end position="537"/>
    </location>
</feature>
<dbReference type="KEGG" id="pchm:VFPPC_03914"/>
<dbReference type="EMBL" id="LSBJ02000002">
    <property type="protein sequence ID" value="OAQ59704.1"/>
    <property type="molecule type" value="Genomic_DNA"/>
</dbReference>
<protein>
    <submittedName>
        <fullName evidence="5">Beta-lactamase</fullName>
    </submittedName>
</protein>
<evidence type="ECO:0000256" key="1">
    <source>
        <dbReference type="ARBA" id="ARBA00038473"/>
    </source>
</evidence>
<keyword evidence="2" id="KW-0732">Signal</keyword>
<evidence type="ECO:0000313" key="5">
    <source>
        <dbReference type="EMBL" id="OAQ59704.1"/>
    </source>
</evidence>
<dbReference type="STRING" id="1380566.A0A179F2Q7"/>
<name>A0A179F2Q7_METCM</name>
<dbReference type="OrthoDB" id="10250282at2759"/>
<comment type="similarity">
    <text evidence="1">Belongs to the beta-lactamase family.</text>
</comment>
<evidence type="ECO:0000313" key="6">
    <source>
        <dbReference type="Proteomes" id="UP000078397"/>
    </source>
</evidence>
<evidence type="ECO:0000256" key="2">
    <source>
        <dbReference type="SAM" id="SignalP"/>
    </source>
</evidence>
<dbReference type="PANTHER" id="PTHR22935:SF95">
    <property type="entry name" value="BETA-LACTAMASE-LIKE 1-RELATED"/>
    <property type="match status" value="1"/>
</dbReference>
<accession>A0A179F2Q7</accession>
<comment type="caution">
    <text evidence="5">The sequence shown here is derived from an EMBL/GenBank/DDBJ whole genome shotgun (WGS) entry which is preliminary data.</text>
</comment>
<reference evidence="5 6" key="1">
    <citation type="journal article" date="2016" name="PLoS Pathog.">
        <title>Biosynthesis of antibiotic leucinostatins in bio-control fungus Purpureocillium lilacinum and their inhibition on phytophthora revealed by genome mining.</title>
        <authorList>
            <person name="Wang G."/>
            <person name="Liu Z."/>
            <person name="Lin R."/>
            <person name="Li E."/>
            <person name="Mao Z."/>
            <person name="Ling J."/>
            <person name="Yang Y."/>
            <person name="Yin W.B."/>
            <person name="Xie B."/>
        </authorList>
    </citation>
    <scope>NUCLEOTIDE SEQUENCE [LARGE SCALE GENOMIC DNA]</scope>
    <source>
        <strain evidence="5">170</strain>
    </source>
</reference>
<feature type="domain" description="Beta-lactamase-related" evidence="3">
    <location>
        <begin position="77"/>
        <end position="392"/>
    </location>
</feature>
<keyword evidence="6" id="KW-1185">Reference proteome</keyword>
<dbReference type="InterPro" id="IPR012338">
    <property type="entry name" value="Beta-lactam/transpept-like"/>
</dbReference>
<dbReference type="InterPro" id="IPR058664">
    <property type="entry name" value="ARB_00930-like_C"/>
</dbReference>
<sequence length="537" mass="58704">MVKIYLVAQLLAIGALGAKCPPPGPLLPPPAMPSQFDPAGLQNTINRLVSNSRKSWNASTNSFSFALSSTNNTFFEYHHAAKVRDPTGTKNITGDSAYRIMSITKLIHTLTLLLTKPYSLDTEISNYLPELEGVKKYEGVTLRMLVSHSGGVPRDANAVDLFLMDGENLQKAGFPTPDPKDVPKCDYIGLGPCSRETFFENLQRDKLALMPGQSTGYSNQAFVLLGMVLKNMTGKSFPELLREKITQPLGMSVTGLNPPERSRGVIPIAPGNVFWGYDIGNYNLTAGLYSTPNELLTLARGIMNHKLLSPAATRQWMRPGGFAGSYTTAVGAAWEIYRVSYKDRPIDIYTKNGGMPGWSAYLVFVPEYNIAGAINSCGDEPDGPANDMLDLLASSVIPTVDSLARKQARVYVGRYTGPSKSSLELAIDDGPGLRIKTWTNNGKSILDVLAAENGVKVKDIDVRLYPVGEGNRWRMAVEKVNIRPDKISVPSEACHNWVWVDAKRYASYPVDEFTFEVQGGRVVGVKNSGLRASLTKE</sequence>
<gene>
    <name evidence="5" type="ORF">VFPPC_03914</name>
</gene>
<dbReference type="RefSeq" id="XP_018137697.1">
    <property type="nucleotide sequence ID" value="XM_018283358.1"/>
</dbReference>
<organism evidence="5 6">
    <name type="scientific">Pochonia chlamydosporia 170</name>
    <dbReference type="NCBI Taxonomy" id="1380566"/>
    <lineage>
        <taxon>Eukaryota</taxon>
        <taxon>Fungi</taxon>
        <taxon>Dikarya</taxon>
        <taxon>Ascomycota</taxon>
        <taxon>Pezizomycotina</taxon>
        <taxon>Sordariomycetes</taxon>
        <taxon>Hypocreomycetidae</taxon>
        <taxon>Hypocreales</taxon>
        <taxon>Clavicipitaceae</taxon>
        <taxon>Pochonia</taxon>
    </lineage>
</organism>
<feature type="domain" description="Beta-lactamase-like ARB-00930-like C-terminal" evidence="4">
    <location>
        <begin position="405"/>
        <end position="536"/>
    </location>
</feature>
<evidence type="ECO:0000259" key="3">
    <source>
        <dbReference type="Pfam" id="PF00144"/>
    </source>
</evidence>
<proteinExistence type="inferred from homology"/>
<dbReference type="Gene3D" id="3.40.710.10">
    <property type="entry name" value="DD-peptidase/beta-lactamase superfamily"/>
    <property type="match status" value="1"/>
</dbReference>
<dbReference type="Pfam" id="PF00144">
    <property type="entry name" value="Beta-lactamase"/>
    <property type="match status" value="1"/>
</dbReference>
<evidence type="ECO:0000259" key="4">
    <source>
        <dbReference type="Pfam" id="PF26335"/>
    </source>
</evidence>
<dbReference type="Proteomes" id="UP000078397">
    <property type="component" value="Unassembled WGS sequence"/>
</dbReference>
<dbReference type="InterPro" id="IPR001466">
    <property type="entry name" value="Beta-lactam-related"/>
</dbReference>
<dbReference type="GeneID" id="28847352"/>
<dbReference type="SUPFAM" id="SSF56601">
    <property type="entry name" value="beta-lactamase/transpeptidase-like"/>
    <property type="match status" value="1"/>
</dbReference>
<feature type="signal peptide" evidence="2">
    <location>
        <begin position="1"/>
        <end position="17"/>
    </location>
</feature>